<protein>
    <submittedName>
        <fullName evidence="3">Uncharacterized protein</fullName>
    </submittedName>
</protein>
<comment type="caution">
    <text evidence="3">The sequence shown here is derived from an EMBL/GenBank/DDBJ whole genome shotgun (WGS) entry which is preliminary data.</text>
</comment>
<organism evidence="3 4">
    <name type="scientific">Paenibacillus spiritus</name>
    <dbReference type="NCBI Taxonomy" id="2496557"/>
    <lineage>
        <taxon>Bacteria</taxon>
        <taxon>Bacillati</taxon>
        <taxon>Bacillota</taxon>
        <taxon>Bacilli</taxon>
        <taxon>Bacillales</taxon>
        <taxon>Paenibacillaceae</taxon>
        <taxon>Paenibacillus</taxon>
    </lineage>
</organism>
<gene>
    <name evidence="3" type="ORF">F4V43_12295</name>
</gene>
<feature type="compositionally biased region" description="Basic and acidic residues" evidence="1">
    <location>
        <begin position="1"/>
        <end position="14"/>
    </location>
</feature>
<dbReference type="RefSeq" id="WP_150458522.1">
    <property type="nucleotide sequence ID" value="NZ_VYKK01000015.1"/>
</dbReference>
<keyword evidence="2" id="KW-0812">Transmembrane</keyword>
<keyword evidence="2" id="KW-0472">Membrane</keyword>
<name>A0A5J5G8M2_9BACL</name>
<keyword evidence="2" id="KW-1133">Transmembrane helix</keyword>
<dbReference type="Proteomes" id="UP000367750">
    <property type="component" value="Unassembled WGS sequence"/>
</dbReference>
<evidence type="ECO:0000256" key="2">
    <source>
        <dbReference type="SAM" id="Phobius"/>
    </source>
</evidence>
<dbReference type="EMBL" id="VYKK01000015">
    <property type="protein sequence ID" value="KAA9004170.1"/>
    <property type="molecule type" value="Genomic_DNA"/>
</dbReference>
<sequence length="62" mass="7013">MKEPYVPDWHERNTAEPLPASNFTADDRPGASLARFLKFTAYVLLMLGILYFAAAFLIPLLK</sequence>
<proteinExistence type="predicted"/>
<keyword evidence="4" id="KW-1185">Reference proteome</keyword>
<reference evidence="3 4" key="1">
    <citation type="submission" date="2019-09" db="EMBL/GenBank/DDBJ databases">
        <title>Bacillus ochoae sp. nov., Paenibacillus whitsoniae sp. nov., Paenibacillus spiritus sp. nov. Isolated from the Mars Exploration Rover during spacecraft assembly.</title>
        <authorList>
            <person name="Seuylemezian A."/>
            <person name="Vaishampayan P."/>
        </authorList>
    </citation>
    <scope>NUCLEOTIDE SEQUENCE [LARGE SCALE GENOMIC DNA]</scope>
    <source>
        <strain evidence="3 4">MER_111</strain>
    </source>
</reference>
<evidence type="ECO:0000256" key="1">
    <source>
        <dbReference type="SAM" id="MobiDB-lite"/>
    </source>
</evidence>
<evidence type="ECO:0000313" key="3">
    <source>
        <dbReference type="EMBL" id="KAA9004170.1"/>
    </source>
</evidence>
<accession>A0A5J5G8M2</accession>
<dbReference type="AlphaFoldDB" id="A0A5J5G8M2"/>
<feature type="region of interest" description="Disordered" evidence="1">
    <location>
        <begin position="1"/>
        <end position="21"/>
    </location>
</feature>
<feature type="transmembrane region" description="Helical" evidence="2">
    <location>
        <begin position="39"/>
        <end position="61"/>
    </location>
</feature>
<evidence type="ECO:0000313" key="4">
    <source>
        <dbReference type="Proteomes" id="UP000367750"/>
    </source>
</evidence>